<accession>A0ABM8FIJ0</accession>
<evidence type="ECO:0008006" key="3">
    <source>
        <dbReference type="Google" id="ProtNLM"/>
    </source>
</evidence>
<name>A0ABM8FIJ0_9BACT</name>
<protein>
    <recommendedName>
        <fullName evidence="3">YfiR family protein</fullName>
    </recommendedName>
</protein>
<reference evidence="1 2" key="1">
    <citation type="submission" date="2023-03" db="EMBL/GenBank/DDBJ databases">
        <title>Description of Hydrogenimonas sp. ISO32.</title>
        <authorList>
            <person name="Mino S."/>
            <person name="Fukazawa S."/>
            <person name="Sawabe T."/>
        </authorList>
    </citation>
    <scope>NUCLEOTIDE SEQUENCE [LARGE SCALE GENOMIC DNA]</scope>
    <source>
        <strain evidence="1 2">ISO32</strain>
    </source>
</reference>
<evidence type="ECO:0000313" key="1">
    <source>
        <dbReference type="EMBL" id="BDY12107.1"/>
    </source>
</evidence>
<sequence length="177" mass="20615">MFILLLIQTLWGYDYNDLLIDAQSRIYPKLLMLQEGLLHNKEKEKPLVLTIVYMPEDEAVARKIVRKIEHYHDHRIGEYRFVVRMASYEALDRLDRTDALYLLKADDTSLKHAVEIGSSKKIPVFVYDFNDLESGALLALTIERSTVIYLNRDALKKGPRFSSTLYSIARFMDVQTN</sequence>
<proteinExistence type="predicted"/>
<gene>
    <name evidence="1" type="ORF">HCR_04190</name>
</gene>
<organism evidence="1 2">
    <name type="scientific">Hydrogenimonas cancrithermarum</name>
    <dbReference type="NCBI Taxonomy" id="2993563"/>
    <lineage>
        <taxon>Bacteria</taxon>
        <taxon>Pseudomonadati</taxon>
        <taxon>Campylobacterota</taxon>
        <taxon>Epsilonproteobacteria</taxon>
        <taxon>Campylobacterales</taxon>
        <taxon>Hydrogenimonadaceae</taxon>
        <taxon>Hydrogenimonas</taxon>
    </lineage>
</organism>
<dbReference type="Proteomes" id="UP001321445">
    <property type="component" value="Chromosome"/>
</dbReference>
<dbReference type="EMBL" id="AP027370">
    <property type="protein sequence ID" value="BDY12107.1"/>
    <property type="molecule type" value="Genomic_DNA"/>
</dbReference>
<evidence type="ECO:0000313" key="2">
    <source>
        <dbReference type="Proteomes" id="UP001321445"/>
    </source>
</evidence>
<keyword evidence="2" id="KW-1185">Reference proteome</keyword>